<keyword evidence="2" id="KW-0175">Coiled coil</keyword>
<dbReference type="Pfam" id="PF13424">
    <property type="entry name" value="TPR_12"/>
    <property type="match status" value="4"/>
</dbReference>
<evidence type="ECO:0000256" key="1">
    <source>
        <dbReference type="PROSITE-ProRule" id="PRU00339"/>
    </source>
</evidence>
<dbReference type="GO" id="GO:0043531">
    <property type="term" value="F:ADP binding"/>
    <property type="evidence" value="ECO:0007669"/>
    <property type="project" value="InterPro"/>
</dbReference>
<dbReference type="InterPro" id="IPR027417">
    <property type="entry name" value="P-loop_NTPase"/>
</dbReference>
<dbReference type="EMBL" id="GL945478">
    <property type="protein sequence ID" value="EGO00972.1"/>
    <property type="molecule type" value="Genomic_DNA"/>
</dbReference>
<keyword evidence="1" id="KW-0802">TPR repeat</keyword>
<reference evidence="5" key="1">
    <citation type="journal article" date="2011" name="Science">
        <title>The plant cell wall-decomposing machinery underlies the functional diversity of forest fungi.</title>
        <authorList>
            <person name="Eastwood D.C."/>
            <person name="Floudas D."/>
            <person name="Binder M."/>
            <person name="Majcherczyk A."/>
            <person name="Schneider P."/>
            <person name="Aerts A."/>
            <person name="Asiegbu F.O."/>
            <person name="Baker S.E."/>
            <person name="Barry K."/>
            <person name="Bendiksby M."/>
            <person name="Blumentritt M."/>
            <person name="Coutinho P.M."/>
            <person name="Cullen D."/>
            <person name="de Vries R.P."/>
            <person name="Gathman A."/>
            <person name="Goodell B."/>
            <person name="Henrissat B."/>
            <person name="Ihrmark K."/>
            <person name="Kauserud H."/>
            <person name="Kohler A."/>
            <person name="LaButti K."/>
            <person name="Lapidus A."/>
            <person name="Lavin J.L."/>
            <person name="Lee Y.-H."/>
            <person name="Lindquist E."/>
            <person name="Lilly W."/>
            <person name="Lucas S."/>
            <person name="Morin E."/>
            <person name="Murat C."/>
            <person name="Oguiza J.A."/>
            <person name="Park J."/>
            <person name="Pisabarro A.G."/>
            <person name="Riley R."/>
            <person name="Rosling A."/>
            <person name="Salamov A."/>
            <person name="Schmidt O."/>
            <person name="Schmutz J."/>
            <person name="Skrede I."/>
            <person name="Stenlid J."/>
            <person name="Wiebenga A."/>
            <person name="Xie X."/>
            <person name="Kuees U."/>
            <person name="Hibbett D.S."/>
            <person name="Hoffmeister D."/>
            <person name="Hoegberg N."/>
            <person name="Martin F."/>
            <person name="Grigoriev I.V."/>
            <person name="Watkinson S.C."/>
        </authorList>
    </citation>
    <scope>NUCLEOTIDE SEQUENCE [LARGE SCALE GENOMIC DNA]</scope>
    <source>
        <strain evidence="5">strain S7.3</strain>
    </source>
</reference>
<dbReference type="InParanoid" id="F8PTE2"/>
<evidence type="ECO:0000313" key="4">
    <source>
        <dbReference type="EMBL" id="EGO00972.1"/>
    </source>
</evidence>
<dbReference type="InterPro" id="IPR019734">
    <property type="entry name" value="TPR_rpt"/>
</dbReference>
<dbReference type="Pfam" id="PF00931">
    <property type="entry name" value="NB-ARC"/>
    <property type="match status" value="1"/>
</dbReference>
<proteinExistence type="predicted"/>
<dbReference type="OrthoDB" id="539810at2759"/>
<evidence type="ECO:0000313" key="5">
    <source>
        <dbReference type="Proteomes" id="UP000008063"/>
    </source>
</evidence>
<dbReference type="Proteomes" id="UP000008063">
    <property type="component" value="Unassembled WGS sequence"/>
</dbReference>
<feature type="domain" description="NB-ARC" evidence="3">
    <location>
        <begin position="87"/>
        <end position="239"/>
    </location>
</feature>
<accession>F8PTE2</accession>
<name>F8PTE2_SERL3</name>
<dbReference type="InterPro" id="IPR002182">
    <property type="entry name" value="NB-ARC"/>
</dbReference>
<dbReference type="OMA" id="GQGKYEA"/>
<dbReference type="SUPFAM" id="SSF48452">
    <property type="entry name" value="TPR-like"/>
    <property type="match status" value="3"/>
</dbReference>
<dbReference type="Gene3D" id="1.25.40.10">
    <property type="entry name" value="Tetratricopeptide repeat domain"/>
    <property type="match status" value="3"/>
</dbReference>
<keyword evidence="5" id="KW-1185">Reference proteome</keyword>
<dbReference type="eggNOG" id="KOG1840">
    <property type="taxonomic scope" value="Eukaryota"/>
</dbReference>
<dbReference type="SMART" id="SM00028">
    <property type="entry name" value="TPR"/>
    <property type="match status" value="11"/>
</dbReference>
<dbReference type="InterPro" id="IPR011990">
    <property type="entry name" value="TPR-like_helical_dom_sf"/>
</dbReference>
<feature type="repeat" description="TPR" evidence="1">
    <location>
        <begin position="606"/>
        <end position="639"/>
    </location>
</feature>
<dbReference type="Pfam" id="PF13374">
    <property type="entry name" value="TPR_10"/>
    <property type="match status" value="3"/>
</dbReference>
<dbReference type="PANTHER" id="PTHR46082">
    <property type="entry name" value="ATP/GTP-BINDING PROTEIN-RELATED"/>
    <property type="match status" value="1"/>
</dbReference>
<feature type="coiled-coil region" evidence="2">
    <location>
        <begin position="278"/>
        <end position="305"/>
    </location>
</feature>
<dbReference type="SUPFAM" id="SSF52540">
    <property type="entry name" value="P-loop containing nucleoside triphosphate hydrolases"/>
    <property type="match status" value="1"/>
</dbReference>
<dbReference type="Gene3D" id="3.40.50.300">
    <property type="entry name" value="P-loop containing nucleotide triphosphate hydrolases"/>
    <property type="match status" value="1"/>
</dbReference>
<dbReference type="PANTHER" id="PTHR46082:SF6">
    <property type="entry name" value="AAA+ ATPASE DOMAIN-CONTAINING PROTEIN-RELATED"/>
    <property type="match status" value="1"/>
</dbReference>
<dbReference type="PROSITE" id="PS50005">
    <property type="entry name" value="TPR"/>
    <property type="match status" value="2"/>
</dbReference>
<evidence type="ECO:0000256" key="2">
    <source>
        <dbReference type="SAM" id="Coils"/>
    </source>
</evidence>
<gene>
    <name evidence="4" type="ORF">SERLA73DRAFT_151566</name>
</gene>
<dbReference type="InterPro" id="IPR053137">
    <property type="entry name" value="NLR-like"/>
</dbReference>
<evidence type="ECO:0000259" key="3">
    <source>
        <dbReference type="Pfam" id="PF00931"/>
    </source>
</evidence>
<organism evidence="5">
    <name type="scientific">Serpula lacrymans var. lacrymans (strain S7.3)</name>
    <name type="common">Dry rot fungus</name>
    <dbReference type="NCBI Taxonomy" id="936435"/>
    <lineage>
        <taxon>Eukaryota</taxon>
        <taxon>Fungi</taxon>
        <taxon>Dikarya</taxon>
        <taxon>Basidiomycota</taxon>
        <taxon>Agaricomycotina</taxon>
        <taxon>Agaricomycetes</taxon>
        <taxon>Agaricomycetidae</taxon>
        <taxon>Boletales</taxon>
        <taxon>Coniophorineae</taxon>
        <taxon>Serpulaceae</taxon>
        <taxon>Serpula</taxon>
    </lineage>
</organism>
<dbReference type="STRING" id="936435.F8PTE2"/>
<protein>
    <recommendedName>
        <fullName evidence="3">NB-ARC domain-containing protein</fullName>
    </recommendedName>
</protein>
<sequence>MSNPGFFYGAQHTNITGSQMNDVGHDQYNTTITNIKNLSLTVPQQENVPVLSFNDAPVDLLSIHFAGRDQELHTIKQLFGSIQDDVPSRCAIYGMPGIGKTQLTLQYAKLSYQQKQYTYVFWISGATVEKLNQGFVKLLNLVSHPERNNPEQDARLVAARRWLEDCSATSWLVVFDNVSRDTLSFLREHVPRKNVRGNILYTTRTEDVAKAVVNAAGQQQHILELRVLDIKDAASLFFQNAEIDEEDTSSSSVVGDAESLVKRIGRLPLAIVHAASFMRESALTLSELLELYESAENKMEILNWENDLTPYEQASIVAMFKSILERLSPEVRHVLNILSFYDPESIAVSVIVGGAKAYIQVKSKSQLEAAPTSSTTQSDDQTDLMLQSQTDDTVDEPDSGEIADLIYDPVWNSLVDLVRSPVQLAKAIQQLQSLSIVQKRSNDGIRTLHIHDLFNFMVRETLVAEGSWLEWFNRAVILICGAFHVVEDYESYKCWPQCAMFSSHMQSLLSLQDVYGVDSLQLANASTALAGYMKSQGRYDEAEIICSKAVTMLQSHLEPTDRFVLHATQALADIFLGKGKYDEAEQLLRNIVACAEELGPEHPLIPGSESILARVYLSQGQYTKAEKFFAKLLAINREKFGEDHPQTLRKMHNLATVFQYQGKFIEAEAMYEKVLIGRAKLGEDEDLSRLTTMQNLAMMLKSQGQLGKAERWLKESLEGTENIIGAEHPDTLIIVHNLAGVYKSQGKYDEAGELYQKVKVGQEKQLGSEHPLTLKTMYNIATVHEFQGQYSEAEELYREALAAQEKHLGPDHHHILATVHSLAYVCRKKGQFNESEALYKRALKGLEEQLGREHSETLATVHDLALLALEGHEKKFGTEHPGTLAIMCSIASLYQSQNQHTEAELLYSKILEKEERYLGTDHPSTLATMHNLAMLYDKQEQYSKAENLYSKLLPGMKKRFGPEHPNTLETVSNLAMAYELQGEYNKAKEMYTQALIASQKIYGGDHSRTLSIQSQLTKYGMENTCT</sequence>
<dbReference type="HOGENOM" id="CLU_000288_125_8_1"/>
<feature type="repeat" description="TPR" evidence="1">
    <location>
        <begin position="774"/>
        <end position="807"/>
    </location>
</feature>
<dbReference type="AlphaFoldDB" id="F8PTE2"/>